<reference evidence="2 3" key="1">
    <citation type="submission" date="2023-10" db="EMBL/GenBank/DDBJ databases">
        <title>Sphingomonas sp. HF-S4 16S ribosomal RNA gene Genome sequencing and assembly.</title>
        <authorList>
            <person name="Lee H."/>
        </authorList>
    </citation>
    <scope>NUCLEOTIDE SEQUENCE [LARGE SCALE GENOMIC DNA]</scope>
    <source>
        <strain evidence="2 3">HF-S4</strain>
    </source>
</reference>
<comment type="caution">
    <text evidence="2">The sequence shown here is derived from an EMBL/GenBank/DDBJ whole genome shotgun (WGS) entry which is preliminary data.</text>
</comment>
<dbReference type="RefSeq" id="WP_317228479.1">
    <property type="nucleotide sequence ID" value="NZ_JAWJEJ010000002.1"/>
</dbReference>
<dbReference type="EMBL" id="JAWJEJ010000002">
    <property type="protein sequence ID" value="MDV3459332.1"/>
    <property type="molecule type" value="Genomic_DNA"/>
</dbReference>
<keyword evidence="1" id="KW-0732">Signal</keyword>
<feature type="signal peptide" evidence="1">
    <location>
        <begin position="1"/>
        <end position="21"/>
    </location>
</feature>
<gene>
    <name evidence="2" type="ORF">RZN05_20225</name>
</gene>
<organism evidence="2 3">
    <name type="scientific">Sphingomonas agrestis</name>
    <dbReference type="NCBI Taxonomy" id="3080540"/>
    <lineage>
        <taxon>Bacteria</taxon>
        <taxon>Pseudomonadati</taxon>
        <taxon>Pseudomonadota</taxon>
        <taxon>Alphaproteobacteria</taxon>
        <taxon>Sphingomonadales</taxon>
        <taxon>Sphingomonadaceae</taxon>
        <taxon>Sphingomonas</taxon>
    </lineage>
</organism>
<proteinExistence type="predicted"/>
<evidence type="ECO:0000313" key="2">
    <source>
        <dbReference type="EMBL" id="MDV3459332.1"/>
    </source>
</evidence>
<evidence type="ECO:0000313" key="3">
    <source>
        <dbReference type="Proteomes" id="UP001273531"/>
    </source>
</evidence>
<feature type="chain" id="PRO_5047258865" description="Tetratricopeptide repeat protein" evidence="1">
    <location>
        <begin position="22"/>
        <end position="303"/>
    </location>
</feature>
<name>A0ABU3YDG9_9SPHN</name>
<keyword evidence="3" id="KW-1185">Reference proteome</keyword>
<sequence length="303" mass="32918">MHRIGLLLAASALACAGVARGEVLEITGEFPANNREASFLESVAVERFGGNDGAALQIAIERALAGSQFELLAGRTGRENAEGSISGSISSGVEESGWTRKEKKCVEKDGKGKCTKEEQVEVRCKRRIIDVKADIRIVHNGDGRILYSEPKPFREEVTWCPGGNPGRTAEDVIENAIQGIAGSLRGDLVPHVDTYKIRVRENTKGLSKETANRFKDWVKRTKRDAQGACHGWDAMRAEAAGHPSLLFNLGLCAEQRGAYEDALGLYRDAAQAGASEGREGFERATRLIAGRADAAERARRRRS</sequence>
<accession>A0ABU3YDG9</accession>
<evidence type="ECO:0000256" key="1">
    <source>
        <dbReference type="SAM" id="SignalP"/>
    </source>
</evidence>
<evidence type="ECO:0008006" key="4">
    <source>
        <dbReference type="Google" id="ProtNLM"/>
    </source>
</evidence>
<protein>
    <recommendedName>
        <fullName evidence="4">Tetratricopeptide repeat protein</fullName>
    </recommendedName>
</protein>
<dbReference type="PROSITE" id="PS51257">
    <property type="entry name" value="PROKAR_LIPOPROTEIN"/>
    <property type="match status" value="1"/>
</dbReference>
<dbReference type="Proteomes" id="UP001273531">
    <property type="component" value="Unassembled WGS sequence"/>
</dbReference>